<proteinExistence type="predicted"/>
<dbReference type="Proteomes" id="UP000288216">
    <property type="component" value="Unassembled WGS sequence"/>
</dbReference>
<dbReference type="EMBL" id="BFAA01001606">
    <property type="protein sequence ID" value="GCB67941.1"/>
    <property type="molecule type" value="Genomic_DNA"/>
</dbReference>
<gene>
    <name evidence="1" type="ORF">scyTo_0005228</name>
</gene>
<sequence length="199" mass="22077">MAEVVGPSAIVAASKVNGKAAFFLRAERVVHLALEKGLMVGGIYLAVDPLEATAERVILSHVPHFIPTELLLAHLHQLGEVRSEVIPLPLGLKDPTLKHIFSFRLQVFVCLAREEVLEGTFEIPFGDKTYRICWSAGGVRHHACKKVKFAGGHNVGNESERERERERKVVGLKMARAVGLAKGAVEIKYYPLKLQNRKR</sequence>
<dbReference type="STRING" id="75743.A0A401P491"/>
<protein>
    <submittedName>
        <fullName evidence="1">Uncharacterized protein</fullName>
    </submittedName>
</protein>
<name>A0A401P491_SCYTO</name>
<accession>A0A401P491</accession>
<dbReference type="OMA" id="RICWSAG"/>
<dbReference type="OrthoDB" id="8931078at2759"/>
<reference evidence="1 2" key="1">
    <citation type="journal article" date="2018" name="Nat. Ecol. Evol.">
        <title>Shark genomes provide insights into elasmobranch evolution and the origin of vertebrates.</title>
        <authorList>
            <person name="Hara Y"/>
            <person name="Yamaguchi K"/>
            <person name="Onimaru K"/>
            <person name="Kadota M"/>
            <person name="Koyanagi M"/>
            <person name="Keeley SD"/>
            <person name="Tatsumi K"/>
            <person name="Tanaka K"/>
            <person name="Motone F"/>
            <person name="Kageyama Y"/>
            <person name="Nozu R"/>
            <person name="Adachi N"/>
            <person name="Nishimura O"/>
            <person name="Nakagawa R"/>
            <person name="Tanegashima C"/>
            <person name="Kiyatake I"/>
            <person name="Matsumoto R"/>
            <person name="Murakumo K"/>
            <person name="Nishida K"/>
            <person name="Terakita A"/>
            <person name="Kuratani S"/>
            <person name="Sato K"/>
            <person name="Hyodo S Kuraku.S."/>
        </authorList>
    </citation>
    <scope>NUCLEOTIDE SEQUENCE [LARGE SCALE GENOMIC DNA]</scope>
</reference>
<keyword evidence="2" id="KW-1185">Reference proteome</keyword>
<comment type="caution">
    <text evidence="1">The sequence shown here is derived from an EMBL/GenBank/DDBJ whole genome shotgun (WGS) entry which is preliminary data.</text>
</comment>
<evidence type="ECO:0000313" key="2">
    <source>
        <dbReference type="Proteomes" id="UP000288216"/>
    </source>
</evidence>
<organism evidence="1 2">
    <name type="scientific">Scyliorhinus torazame</name>
    <name type="common">Cloudy catshark</name>
    <name type="synonym">Catulus torazame</name>
    <dbReference type="NCBI Taxonomy" id="75743"/>
    <lineage>
        <taxon>Eukaryota</taxon>
        <taxon>Metazoa</taxon>
        <taxon>Chordata</taxon>
        <taxon>Craniata</taxon>
        <taxon>Vertebrata</taxon>
        <taxon>Chondrichthyes</taxon>
        <taxon>Elasmobranchii</taxon>
        <taxon>Galeomorphii</taxon>
        <taxon>Galeoidea</taxon>
        <taxon>Carcharhiniformes</taxon>
        <taxon>Scyliorhinidae</taxon>
        <taxon>Scyliorhinus</taxon>
    </lineage>
</organism>
<evidence type="ECO:0000313" key="1">
    <source>
        <dbReference type="EMBL" id="GCB67941.1"/>
    </source>
</evidence>
<dbReference type="AlphaFoldDB" id="A0A401P491"/>